<dbReference type="PANTHER" id="PTHR21016">
    <property type="entry name" value="BETA-AMYLOID BINDING PROTEIN-RELATED"/>
    <property type="match status" value="1"/>
</dbReference>
<proteinExistence type="predicted"/>
<feature type="transmembrane region" description="Helical" evidence="6">
    <location>
        <begin position="91"/>
        <end position="111"/>
    </location>
</feature>
<protein>
    <recommendedName>
        <fullName evidence="7">TM2 domain-containing protein</fullName>
    </recommendedName>
</protein>
<dbReference type="AlphaFoldDB" id="A0A9X2H6E6"/>
<feature type="region of interest" description="Disordered" evidence="5">
    <location>
        <begin position="1"/>
        <end position="50"/>
    </location>
</feature>
<evidence type="ECO:0000256" key="4">
    <source>
        <dbReference type="ARBA" id="ARBA00023136"/>
    </source>
</evidence>
<keyword evidence="4 6" id="KW-0472">Membrane</keyword>
<name>A0A9X2H6E6_9MICO</name>
<dbReference type="OrthoDB" id="2004788at2"/>
<feature type="transmembrane region" description="Helical" evidence="6">
    <location>
        <begin position="160"/>
        <end position="183"/>
    </location>
</feature>
<organism evidence="8 9">
    <name type="scientific">Agromyces terreus</name>
    <dbReference type="NCBI Taxonomy" id="424795"/>
    <lineage>
        <taxon>Bacteria</taxon>
        <taxon>Bacillati</taxon>
        <taxon>Actinomycetota</taxon>
        <taxon>Actinomycetes</taxon>
        <taxon>Micrococcales</taxon>
        <taxon>Microbacteriaceae</taxon>
        <taxon>Agromyces</taxon>
    </lineage>
</organism>
<dbReference type="InterPro" id="IPR007829">
    <property type="entry name" value="TM2"/>
</dbReference>
<dbReference type="InterPro" id="IPR050932">
    <property type="entry name" value="TM2D1-3-like"/>
</dbReference>
<evidence type="ECO:0000256" key="2">
    <source>
        <dbReference type="ARBA" id="ARBA00022692"/>
    </source>
</evidence>
<feature type="transmembrane region" description="Helical" evidence="6">
    <location>
        <begin position="117"/>
        <end position="139"/>
    </location>
</feature>
<keyword evidence="2 6" id="KW-0812">Transmembrane</keyword>
<dbReference type="GO" id="GO:0016020">
    <property type="term" value="C:membrane"/>
    <property type="evidence" value="ECO:0007669"/>
    <property type="project" value="UniProtKB-SubCell"/>
</dbReference>
<gene>
    <name evidence="8" type="ORF">BJ978_001555</name>
</gene>
<dbReference type="Proteomes" id="UP001139722">
    <property type="component" value="Unassembled WGS sequence"/>
</dbReference>
<dbReference type="EMBL" id="JAMZDY010000001">
    <property type="protein sequence ID" value="MCP2370879.1"/>
    <property type="molecule type" value="Genomic_DNA"/>
</dbReference>
<evidence type="ECO:0000256" key="3">
    <source>
        <dbReference type="ARBA" id="ARBA00022989"/>
    </source>
</evidence>
<evidence type="ECO:0000313" key="8">
    <source>
        <dbReference type="EMBL" id="MCP2370879.1"/>
    </source>
</evidence>
<dbReference type="RefSeq" id="WP_156999263.1">
    <property type="nucleotide sequence ID" value="NZ_BAAANU010000011.1"/>
</dbReference>
<keyword evidence="9" id="KW-1185">Reference proteome</keyword>
<dbReference type="PANTHER" id="PTHR21016:SF25">
    <property type="entry name" value="TM2 DOMAIN-CONTAINING PROTEIN DDB_G0277895-RELATED"/>
    <property type="match status" value="1"/>
</dbReference>
<reference evidence="8" key="1">
    <citation type="submission" date="2022-06" db="EMBL/GenBank/DDBJ databases">
        <title>Sequencing the genomes of 1000 actinobacteria strains.</title>
        <authorList>
            <person name="Klenk H.-P."/>
        </authorList>
    </citation>
    <scope>NUCLEOTIDE SEQUENCE</scope>
    <source>
        <strain evidence="8">DSM 22016</strain>
    </source>
</reference>
<feature type="domain" description="TM2" evidence="7">
    <location>
        <begin position="88"/>
        <end position="136"/>
    </location>
</feature>
<evidence type="ECO:0000256" key="5">
    <source>
        <dbReference type="SAM" id="MobiDB-lite"/>
    </source>
</evidence>
<feature type="compositionally biased region" description="Pro residues" evidence="5">
    <location>
        <begin position="1"/>
        <end position="33"/>
    </location>
</feature>
<evidence type="ECO:0000259" key="7">
    <source>
        <dbReference type="Pfam" id="PF05154"/>
    </source>
</evidence>
<evidence type="ECO:0000256" key="1">
    <source>
        <dbReference type="ARBA" id="ARBA00004141"/>
    </source>
</evidence>
<sequence>MSDPTNPPSPNQPATPAPQPYIGAPPPAAPATPQPYGAAPAAPPAPVPAVAAPAAPAAPAPYGTAPAAYVAAPQAYGAPGASAASAGQKSFVATWLLAWLVGFWGVDRFYLGKVGTGLLKLFTLGGLGVWVLIDLILVLAGAQRDSRGQRLEGYDRHKKLAWIVTGAVIALGLVINIITGAAAGARVASDAADAPAAPAVVAEADATAEEAAAPAEEPAPEPVATVQTWADESFGTFAPLTQTGAGDSLITLPGTAGIVTATHDGSANFVISVLDAANESTGELLVNEIGAYSGTTVYGFNSFSEPATLQVTADGNWSITIAPVSVAPALADAGTGDAVFLYDGGAAGLTATHAGEANFVIFEETAEALSMGLLVNEIGSYSGTVPLSAGPSAISVKADGAWTLAVG</sequence>
<evidence type="ECO:0000256" key="6">
    <source>
        <dbReference type="SAM" id="Phobius"/>
    </source>
</evidence>
<accession>A0A9X2H6E6</accession>
<dbReference type="Pfam" id="PF05154">
    <property type="entry name" value="TM2"/>
    <property type="match status" value="1"/>
</dbReference>
<comment type="subcellular location">
    <subcellularLocation>
        <location evidence="1">Membrane</location>
        <topology evidence="1">Multi-pass membrane protein</topology>
    </subcellularLocation>
</comment>
<comment type="caution">
    <text evidence="8">The sequence shown here is derived from an EMBL/GenBank/DDBJ whole genome shotgun (WGS) entry which is preliminary data.</text>
</comment>
<evidence type="ECO:0000313" key="9">
    <source>
        <dbReference type="Proteomes" id="UP001139722"/>
    </source>
</evidence>
<keyword evidence="3 6" id="KW-1133">Transmembrane helix</keyword>